<feature type="domain" description="Phosphoribosyltransferase" evidence="12">
    <location>
        <begin position="95"/>
        <end position="303"/>
    </location>
</feature>
<dbReference type="Gene3D" id="3.40.50.2020">
    <property type="match status" value="1"/>
</dbReference>
<dbReference type="PANTHER" id="PTHR32315:SF4">
    <property type="entry name" value="URACIL PHOSPHORIBOSYLTRANSFERASE, CHLOROPLASTIC"/>
    <property type="match status" value="1"/>
</dbReference>
<dbReference type="PANTHER" id="PTHR32315">
    <property type="entry name" value="ADENINE PHOSPHORIBOSYLTRANSFERASE"/>
    <property type="match status" value="1"/>
</dbReference>
<comment type="pathway">
    <text evidence="2">Pyrimidine metabolism; UMP biosynthesis via salvage pathway; UMP from uracil: step 1/1.</text>
</comment>
<dbReference type="UniPathway" id="UPA00574">
    <property type="reaction ID" value="UER00636"/>
</dbReference>
<evidence type="ECO:0000313" key="14">
    <source>
        <dbReference type="Proteomes" id="UP000198341"/>
    </source>
</evidence>
<evidence type="ECO:0000256" key="11">
    <source>
        <dbReference type="SAM" id="MobiDB-lite"/>
    </source>
</evidence>
<accession>K8EUI6</accession>
<evidence type="ECO:0000256" key="8">
    <source>
        <dbReference type="ARBA" id="ARBA00022741"/>
    </source>
</evidence>
<feature type="compositionally biased region" description="Basic residues" evidence="11">
    <location>
        <begin position="46"/>
        <end position="60"/>
    </location>
</feature>
<dbReference type="GO" id="GO:0044206">
    <property type="term" value="P:UMP salvage"/>
    <property type="evidence" value="ECO:0007669"/>
    <property type="project" value="UniProtKB-UniPathway"/>
</dbReference>
<dbReference type="CDD" id="cd06223">
    <property type="entry name" value="PRTases_typeI"/>
    <property type="match status" value="1"/>
</dbReference>
<keyword evidence="5" id="KW-0021">Allosteric enzyme</keyword>
<evidence type="ECO:0000256" key="1">
    <source>
        <dbReference type="ARBA" id="ARBA00001946"/>
    </source>
</evidence>
<evidence type="ECO:0000256" key="3">
    <source>
        <dbReference type="ARBA" id="ARBA00009516"/>
    </source>
</evidence>
<keyword evidence="6 13" id="KW-0328">Glycosyltransferase</keyword>
<comment type="similarity">
    <text evidence="3">Belongs to the UPRTase family.</text>
</comment>
<keyword evidence="14" id="KW-1185">Reference proteome</keyword>
<dbReference type="EC" id="2.4.2.9" evidence="4"/>
<organism evidence="13 14">
    <name type="scientific">Bathycoccus prasinos</name>
    <dbReference type="NCBI Taxonomy" id="41875"/>
    <lineage>
        <taxon>Eukaryota</taxon>
        <taxon>Viridiplantae</taxon>
        <taxon>Chlorophyta</taxon>
        <taxon>Mamiellophyceae</taxon>
        <taxon>Mamiellales</taxon>
        <taxon>Bathycoccaceae</taxon>
        <taxon>Bathycoccus</taxon>
    </lineage>
</organism>
<dbReference type="FunFam" id="3.40.50.2020:FF:000003">
    <property type="entry name" value="Uracil phosphoribosyltransferase"/>
    <property type="match status" value="1"/>
</dbReference>
<dbReference type="eggNOG" id="KOG4203">
    <property type="taxonomic scope" value="Eukaryota"/>
</dbReference>
<dbReference type="Proteomes" id="UP000198341">
    <property type="component" value="Chromosome 4"/>
</dbReference>
<dbReference type="NCBIfam" id="NF001097">
    <property type="entry name" value="PRK00129.1"/>
    <property type="match status" value="1"/>
</dbReference>
<evidence type="ECO:0000256" key="10">
    <source>
        <dbReference type="ARBA" id="ARBA00031082"/>
    </source>
</evidence>
<comment type="cofactor">
    <cofactor evidence="1">
        <name>Mg(2+)</name>
        <dbReference type="ChEBI" id="CHEBI:18420"/>
    </cofactor>
</comment>
<name>K8EUI6_9CHLO</name>
<dbReference type="RefSeq" id="XP_007513600.1">
    <property type="nucleotide sequence ID" value="XM_007513538.1"/>
</dbReference>
<keyword evidence="8" id="KW-0547">Nucleotide-binding</keyword>
<dbReference type="EMBL" id="FO082275">
    <property type="protein sequence ID" value="CCO16125.1"/>
    <property type="molecule type" value="Genomic_DNA"/>
</dbReference>
<feature type="compositionally biased region" description="Basic and acidic residues" evidence="11">
    <location>
        <begin position="61"/>
        <end position="70"/>
    </location>
</feature>
<keyword evidence="9" id="KW-0342">GTP-binding</keyword>
<feature type="compositionally biased region" description="Low complexity" evidence="11">
    <location>
        <begin position="1"/>
        <end position="21"/>
    </location>
</feature>
<dbReference type="InterPro" id="IPR029057">
    <property type="entry name" value="PRTase-like"/>
</dbReference>
<evidence type="ECO:0000256" key="7">
    <source>
        <dbReference type="ARBA" id="ARBA00022679"/>
    </source>
</evidence>
<dbReference type="GO" id="GO:0004845">
    <property type="term" value="F:uracil phosphoribosyltransferase activity"/>
    <property type="evidence" value="ECO:0007669"/>
    <property type="project" value="UniProtKB-EC"/>
</dbReference>
<evidence type="ECO:0000256" key="2">
    <source>
        <dbReference type="ARBA" id="ARBA00005180"/>
    </source>
</evidence>
<evidence type="ECO:0000259" key="12">
    <source>
        <dbReference type="Pfam" id="PF14681"/>
    </source>
</evidence>
<keyword evidence="7" id="KW-0808">Transferase</keyword>
<protein>
    <recommendedName>
        <fullName evidence="4">uracil phosphoribosyltransferase</fullName>
        <ecNumber evidence="4">2.4.2.9</ecNumber>
    </recommendedName>
    <alternativeName>
        <fullName evidence="10">UMP pyrophosphorylase</fullName>
    </alternativeName>
</protein>
<feature type="compositionally biased region" description="Low complexity" evidence="11">
    <location>
        <begin position="28"/>
        <end position="37"/>
    </location>
</feature>
<evidence type="ECO:0000256" key="5">
    <source>
        <dbReference type="ARBA" id="ARBA00022533"/>
    </source>
</evidence>
<evidence type="ECO:0000256" key="4">
    <source>
        <dbReference type="ARBA" id="ARBA00011894"/>
    </source>
</evidence>
<gene>
    <name evidence="13" type="ORF">Bathy04g04030</name>
</gene>
<dbReference type="Pfam" id="PF14681">
    <property type="entry name" value="UPRTase"/>
    <property type="match status" value="1"/>
</dbReference>
<dbReference type="GO" id="GO:0005525">
    <property type="term" value="F:GTP binding"/>
    <property type="evidence" value="ECO:0007669"/>
    <property type="project" value="UniProtKB-KW"/>
</dbReference>
<sequence length="306" mass="33457">MSLMSRTTMTTTTTTPSSSSTIAKRMRSCSSSSSNKSDGGCFETHRSRRHRFRQHHRHHHPTADRGETRRGVRTKASSSPPSSPKPNPNQMLIYVPPHPLLKHWLAVARNAASPSALFRSAMAEIGKILLYELSRDWLETYEAQVQGPLAVANVEVVDPTKPISIVPILRAGLTLVEKAHEVLPTTKTYHLGYARDEKTLEATKYLDKLPKAGFSKEDKVLISDPMLATGGTIVRAVRDVLDKGADVKNVRVMCCVAAPPALTKLSETFPGLVVYAAMIDENITEEGFILPGLGDAGDRAFGTTDD</sequence>
<evidence type="ECO:0000313" key="13">
    <source>
        <dbReference type="EMBL" id="CCO16125.1"/>
    </source>
</evidence>
<feature type="region of interest" description="Disordered" evidence="11">
    <location>
        <begin position="1"/>
        <end position="92"/>
    </location>
</feature>
<dbReference type="InterPro" id="IPR050054">
    <property type="entry name" value="UPRTase/APRTase"/>
</dbReference>
<proteinExistence type="inferred from homology"/>
<dbReference type="NCBIfam" id="TIGR01091">
    <property type="entry name" value="upp"/>
    <property type="match status" value="1"/>
</dbReference>
<dbReference type="AlphaFoldDB" id="K8EUI6"/>
<dbReference type="GO" id="GO:0006223">
    <property type="term" value="P:uracil salvage"/>
    <property type="evidence" value="ECO:0007669"/>
    <property type="project" value="InterPro"/>
</dbReference>
<dbReference type="SUPFAM" id="SSF53271">
    <property type="entry name" value="PRTase-like"/>
    <property type="match status" value="1"/>
</dbReference>
<dbReference type="InterPro" id="IPR000836">
    <property type="entry name" value="PRTase_dom"/>
</dbReference>
<dbReference type="GeneID" id="19016429"/>
<dbReference type="InterPro" id="IPR005765">
    <property type="entry name" value="UPRT"/>
</dbReference>
<dbReference type="KEGG" id="bpg:Bathy04g04030"/>
<reference evidence="13 14" key="1">
    <citation type="submission" date="2011-10" db="EMBL/GenBank/DDBJ databases">
        <authorList>
            <person name="Genoscope - CEA"/>
        </authorList>
    </citation>
    <scope>NUCLEOTIDE SEQUENCE [LARGE SCALE GENOMIC DNA]</scope>
    <source>
        <strain evidence="13 14">RCC 1105</strain>
    </source>
</reference>
<dbReference type="GO" id="GO:0005737">
    <property type="term" value="C:cytoplasm"/>
    <property type="evidence" value="ECO:0007669"/>
    <property type="project" value="UniProtKB-ARBA"/>
</dbReference>
<dbReference type="OrthoDB" id="106623at2759"/>
<evidence type="ECO:0000256" key="9">
    <source>
        <dbReference type="ARBA" id="ARBA00023134"/>
    </source>
</evidence>
<evidence type="ECO:0000256" key="6">
    <source>
        <dbReference type="ARBA" id="ARBA00022676"/>
    </source>
</evidence>
<dbReference type="STRING" id="41875.K8EUI6"/>